<sequence>MTRATTIEDNTGFTGIFNFVRAQVLALIHETARNRREKSLLRAMLRVDPAPGYGFDAITAQGAPCLDYDTGVCIHAMVLKNVDGALFRPLQLIYDWKLLQDSREIVFPVFARTVTYAGRVLRAPIIEELELPEYQRFNYERFGRGFFGNVGCNKTIMLSTYGHLLNNINSLIKIVNRWANIVSTRNSYQDANGQQQQYRTYTIIGFHH</sequence>
<dbReference type="RefSeq" id="XP_058348593.1">
    <property type="nucleotide sequence ID" value="XM_058481029.1"/>
</dbReference>
<dbReference type="EMBL" id="JARTCD010000002">
    <property type="protein sequence ID" value="KAJ8663681.1"/>
    <property type="molecule type" value="Genomic_DNA"/>
</dbReference>
<protein>
    <submittedName>
        <fullName evidence="1">Uncharacterized protein</fullName>
    </submittedName>
</protein>
<dbReference type="GeneID" id="83208349"/>
<reference evidence="1 2" key="1">
    <citation type="submission" date="2023-03" db="EMBL/GenBank/DDBJ databases">
        <title>Genome sequence of Lichtheimia ornata CBS 291.66.</title>
        <authorList>
            <person name="Mohabir J.T."/>
            <person name="Shea T.P."/>
            <person name="Kurbessoian T."/>
            <person name="Berby B."/>
            <person name="Fontaine J."/>
            <person name="Livny J."/>
            <person name="Gnirke A."/>
            <person name="Stajich J.E."/>
            <person name="Cuomo C.A."/>
        </authorList>
    </citation>
    <scope>NUCLEOTIDE SEQUENCE [LARGE SCALE GENOMIC DNA]</scope>
    <source>
        <strain evidence="1">CBS 291.66</strain>
    </source>
</reference>
<proteinExistence type="predicted"/>
<dbReference type="AlphaFoldDB" id="A0AAD7Y4M6"/>
<gene>
    <name evidence="1" type="ORF">O0I10_000930</name>
</gene>
<evidence type="ECO:0000313" key="1">
    <source>
        <dbReference type="EMBL" id="KAJ8663681.1"/>
    </source>
</evidence>
<accession>A0AAD7Y4M6</accession>
<organism evidence="1 2">
    <name type="scientific">Lichtheimia ornata</name>
    <dbReference type="NCBI Taxonomy" id="688661"/>
    <lineage>
        <taxon>Eukaryota</taxon>
        <taxon>Fungi</taxon>
        <taxon>Fungi incertae sedis</taxon>
        <taxon>Mucoromycota</taxon>
        <taxon>Mucoromycotina</taxon>
        <taxon>Mucoromycetes</taxon>
        <taxon>Mucorales</taxon>
        <taxon>Lichtheimiaceae</taxon>
        <taxon>Lichtheimia</taxon>
    </lineage>
</organism>
<dbReference type="Proteomes" id="UP001234581">
    <property type="component" value="Unassembled WGS sequence"/>
</dbReference>
<name>A0AAD7Y4M6_9FUNG</name>
<evidence type="ECO:0000313" key="2">
    <source>
        <dbReference type="Proteomes" id="UP001234581"/>
    </source>
</evidence>
<keyword evidence="2" id="KW-1185">Reference proteome</keyword>
<comment type="caution">
    <text evidence="1">The sequence shown here is derived from an EMBL/GenBank/DDBJ whole genome shotgun (WGS) entry which is preliminary data.</text>
</comment>